<dbReference type="EMBL" id="JAIZAY010000013">
    <property type="protein sequence ID" value="KAJ8031316.1"/>
    <property type="molecule type" value="Genomic_DNA"/>
</dbReference>
<dbReference type="PROSITE" id="PS00135">
    <property type="entry name" value="TRYPSIN_SER"/>
    <property type="match status" value="1"/>
</dbReference>
<dbReference type="Proteomes" id="UP001152320">
    <property type="component" value="Chromosome 13"/>
</dbReference>
<keyword evidence="7" id="KW-0378">Hydrolase</keyword>
<evidence type="ECO:0000256" key="9">
    <source>
        <dbReference type="SAM" id="SignalP"/>
    </source>
</evidence>
<evidence type="ECO:0000256" key="6">
    <source>
        <dbReference type="ARBA" id="ARBA00024195"/>
    </source>
</evidence>
<dbReference type="InterPro" id="IPR033116">
    <property type="entry name" value="TRYPSIN_SER"/>
</dbReference>
<evidence type="ECO:0000313" key="11">
    <source>
        <dbReference type="EMBL" id="KAJ8031316.1"/>
    </source>
</evidence>
<sequence length="323" mass="36307">MVTPTTLLNVSLLVKLVFGLKNERPPSLKVYQGTEATEGMFPSIGSVFLMDYQRGIRRCGATLIDYEWAVSAAHCFCNRTTGKPQNFLIANFIIGDVDYIIRSEWHQEASFEYIIHEEYNYTNDQNDIALLHLEPKLRTTEYVKPQKLSTSPIEEVKYGNCQVAGWGKKSETVQTTKLLYANLSLTNNSECEDMWNNFDSSTMLCAGSLESDACMGDSGGPLYCTKENSKEPEVVGIVSFGVSICEPSITGVYVKVSAYNEWIKDKTANASVLWIILSCVIGVIIIVLIVLLVIYKRRKNETEPNIYESMHARPNPSQYTRLT</sequence>
<keyword evidence="2" id="KW-0964">Secreted</keyword>
<dbReference type="Pfam" id="PF00089">
    <property type="entry name" value="Trypsin"/>
    <property type="match status" value="1"/>
</dbReference>
<protein>
    <submittedName>
        <fullName evidence="11">Tissue-type plasminogen activator</fullName>
    </submittedName>
</protein>
<accession>A0A9Q1BR78</accession>
<evidence type="ECO:0000256" key="5">
    <source>
        <dbReference type="ARBA" id="ARBA00023180"/>
    </source>
</evidence>
<comment type="similarity">
    <text evidence="6">Belongs to the peptidase S1 family. CLIP subfamily.</text>
</comment>
<keyword evidence="8" id="KW-0472">Membrane</keyword>
<comment type="caution">
    <text evidence="11">The sequence shown here is derived from an EMBL/GenBank/DDBJ whole genome shotgun (WGS) entry which is preliminary data.</text>
</comment>
<dbReference type="InterPro" id="IPR043504">
    <property type="entry name" value="Peptidase_S1_PA_chymotrypsin"/>
</dbReference>
<keyword evidence="3 9" id="KW-0732">Signal</keyword>
<feature type="chain" id="PRO_5040285328" evidence="9">
    <location>
        <begin position="20"/>
        <end position="323"/>
    </location>
</feature>
<feature type="signal peptide" evidence="9">
    <location>
        <begin position="1"/>
        <end position="19"/>
    </location>
</feature>
<dbReference type="InterPro" id="IPR051487">
    <property type="entry name" value="Ser/Thr_Proteases_Immune/Dev"/>
</dbReference>
<dbReference type="SMART" id="SM00020">
    <property type="entry name" value="Tryp_SPc"/>
    <property type="match status" value="1"/>
</dbReference>
<dbReference type="InterPro" id="IPR009003">
    <property type="entry name" value="Peptidase_S1_PA"/>
</dbReference>
<dbReference type="SUPFAM" id="SSF50494">
    <property type="entry name" value="Trypsin-like serine proteases"/>
    <property type="match status" value="1"/>
</dbReference>
<keyword evidence="12" id="KW-1185">Reference proteome</keyword>
<dbReference type="PROSITE" id="PS00134">
    <property type="entry name" value="TRYPSIN_HIS"/>
    <property type="match status" value="1"/>
</dbReference>
<organism evidence="11 12">
    <name type="scientific">Holothuria leucospilota</name>
    <name type="common">Black long sea cucumber</name>
    <name type="synonym">Mertensiothuria leucospilota</name>
    <dbReference type="NCBI Taxonomy" id="206669"/>
    <lineage>
        <taxon>Eukaryota</taxon>
        <taxon>Metazoa</taxon>
        <taxon>Echinodermata</taxon>
        <taxon>Eleutherozoa</taxon>
        <taxon>Echinozoa</taxon>
        <taxon>Holothuroidea</taxon>
        <taxon>Aspidochirotacea</taxon>
        <taxon>Aspidochirotida</taxon>
        <taxon>Holothuriidae</taxon>
        <taxon>Holothuria</taxon>
    </lineage>
</organism>
<keyword evidence="7" id="KW-0720">Serine protease</keyword>
<keyword evidence="8" id="KW-1133">Transmembrane helix</keyword>
<keyword evidence="8" id="KW-0812">Transmembrane</keyword>
<feature type="transmembrane region" description="Helical" evidence="8">
    <location>
        <begin position="272"/>
        <end position="295"/>
    </location>
</feature>
<dbReference type="InterPro" id="IPR001314">
    <property type="entry name" value="Peptidase_S1A"/>
</dbReference>
<dbReference type="GO" id="GO:0006508">
    <property type="term" value="P:proteolysis"/>
    <property type="evidence" value="ECO:0007669"/>
    <property type="project" value="UniProtKB-KW"/>
</dbReference>
<dbReference type="PROSITE" id="PS50240">
    <property type="entry name" value="TRYPSIN_DOM"/>
    <property type="match status" value="1"/>
</dbReference>
<name>A0A9Q1BR78_HOLLE</name>
<evidence type="ECO:0000256" key="7">
    <source>
        <dbReference type="RuleBase" id="RU363034"/>
    </source>
</evidence>
<evidence type="ECO:0000259" key="10">
    <source>
        <dbReference type="PROSITE" id="PS50240"/>
    </source>
</evidence>
<dbReference type="FunFam" id="2.40.10.10:FF:000054">
    <property type="entry name" value="Complement C1r subcomponent"/>
    <property type="match status" value="1"/>
</dbReference>
<dbReference type="AlphaFoldDB" id="A0A9Q1BR78"/>
<dbReference type="GO" id="GO:0004252">
    <property type="term" value="F:serine-type endopeptidase activity"/>
    <property type="evidence" value="ECO:0007669"/>
    <property type="project" value="InterPro"/>
</dbReference>
<dbReference type="PRINTS" id="PR00722">
    <property type="entry name" value="CHYMOTRYPSIN"/>
</dbReference>
<keyword evidence="7" id="KW-0645">Protease</keyword>
<dbReference type="PANTHER" id="PTHR24256">
    <property type="entry name" value="TRYPTASE-RELATED"/>
    <property type="match status" value="1"/>
</dbReference>
<evidence type="ECO:0000313" key="12">
    <source>
        <dbReference type="Proteomes" id="UP001152320"/>
    </source>
</evidence>
<evidence type="ECO:0000256" key="2">
    <source>
        <dbReference type="ARBA" id="ARBA00022525"/>
    </source>
</evidence>
<dbReference type="Gene3D" id="2.40.10.10">
    <property type="entry name" value="Trypsin-like serine proteases"/>
    <property type="match status" value="1"/>
</dbReference>
<comment type="subcellular location">
    <subcellularLocation>
        <location evidence="1">Secreted</location>
    </subcellularLocation>
</comment>
<reference evidence="11" key="1">
    <citation type="submission" date="2021-10" db="EMBL/GenBank/DDBJ databases">
        <title>Tropical sea cucumber genome reveals ecological adaptation and Cuvierian tubules defense mechanism.</title>
        <authorList>
            <person name="Chen T."/>
        </authorList>
    </citation>
    <scope>NUCLEOTIDE SEQUENCE</scope>
    <source>
        <strain evidence="11">Nanhai2018</strain>
        <tissue evidence="11">Muscle</tissue>
    </source>
</reference>
<keyword evidence="4" id="KW-1015">Disulfide bond</keyword>
<evidence type="ECO:0000256" key="4">
    <source>
        <dbReference type="ARBA" id="ARBA00023157"/>
    </source>
</evidence>
<proteinExistence type="inferred from homology"/>
<dbReference type="GO" id="GO:0005576">
    <property type="term" value="C:extracellular region"/>
    <property type="evidence" value="ECO:0007669"/>
    <property type="project" value="UniProtKB-SubCell"/>
</dbReference>
<dbReference type="OrthoDB" id="93664at2759"/>
<gene>
    <name evidence="11" type="ORF">HOLleu_28008</name>
</gene>
<dbReference type="InterPro" id="IPR001254">
    <property type="entry name" value="Trypsin_dom"/>
</dbReference>
<evidence type="ECO:0000256" key="1">
    <source>
        <dbReference type="ARBA" id="ARBA00004613"/>
    </source>
</evidence>
<dbReference type="CDD" id="cd00190">
    <property type="entry name" value="Tryp_SPc"/>
    <property type="match status" value="1"/>
</dbReference>
<feature type="domain" description="Peptidase S1" evidence="10">
    <location>
        <begin position="30"/>
        <end position="268"/>
    </location>
</feature>
<keyword evidence="5" id="KW-0325">Glycoprotein</keyword>
<dbReference type="InterPro" id="IPR018114">
    <property type="entry name" value="TRYPSIN_HIS"/>
</dbReference>
<evidence type="ECO:0000256" key="8">
    <source>
        <dbReference type="SAM" id="Phobius"/>
    </source>
</evidence>
<evidence type="ECO:0000256" key="3">
    <source>
        <dbReference type="ARBA" id="ARBA00022729"/>
    </source>
</evidence>